<protein>
    <recommendedName>
        <fullName evidence="5">HTH marR-type domain-containing protein</fullName>
    </recommendedName>
</protein>
<dbReference type="PRINTS" id="PR00598">
    <property type="entry name" value="HTHMARR"/>
</dbReference>
<reference evidence="3 4" key="1">
    <citation type="journal article" date="2011" name="Syst. Appl. Microbiol.">
        <title>Defluviimonas denitrificans gen. nov., sp. nov., and Pararhodobacter aggregans gen. nov., sp. nov., non-phototrophic Rhodobacteraceae from the biofilter of a marine aquaculture.</title>
        <authorList>
            <person name="Foesel B.U."/>
            <person name="Drake H.L."/>
            <person name="Schramm A."/>
        </authorList>
    </citation>
    <scope>NUCLEOTIDE SEQUENCE [LARGE SCALE GENOMIC DNA]</scope>
    <source>
        <strain evidence="3 4">D1-19</strain>
    </source>
</reference>
<dbReference type="InterPro" id="IPR002577">
    <property type="entry name" value="HTH_HxlR"/>
</dbReference>
<dbReference type="SUPFAM" id="SSF46785">
    <property type="entry name" value="Winged helix' DNA-binding domain"/>
    <property type="match status" value="1"/>
</dbReference>
<dbReference type="EMBL" id="QDDR01000001">
    <property type="protein sequence ID" value="PVE49101.1"/>
    <property type="molecule type" value="Genomic_DNA"/>
</dbReference>
<dbReference type="InterPro" id="IPR039422">
    <property type="entry name" value="MarR/SlyA-like"/>
</dbReference>
<dbReference type="Pfam" id="PF01047">
    <property type="entry name" value="MarR"/>
    <property type="match status" value="1"/>
</dbReference>
<gene>
    <name evidence="3" type="ORF">DDE23_01460</name>
</gene>
<comment type="caution">
    <text evidence="3">The sequence shown here is derived from an EMBL/GenBank/DDBJ whole genome shotgun (WGS) entry which is preliminary data.</text>
</comment>
<evidence type="ECO:0008006" key="5">
    <source>
        <dbReference type="Google" id="ProtNLM"/>
    </source>
</evidence>
<accession>A0A2T7UX08</accession>
<dbReference type="Proteomes" id="UP000244810">
    <property type="component" value="Unassembled WGS sequence"/>
</dbReference>
<dbReference type="InterPro" id="IPR036390">
    <property type="entry name" value="WH_DNA-bd_sf"/>
</dbReference>
<dbReference type="InterPro" id="IPR000835">
    <property type="entry name" value="HTH_MarR-typ"/>
</dbReference>
<proteinExistence type="predicted"/>
<dbReference type="PANTHER" id="PTHR33164:SF43">
    <property type="entry name" value="HTH-TYPE TRANSCRIPTIONAL REPRESSOR YETL"/>
    <property type="match status" value="1"/>
</dbReference>
<organism evidence="3 4">
    <name type="scientific">Pararhodobacter aggregans</name>
    <dbReference type="NCBI Taxonomy" id="404875"/>
    <lineage>
        <taxon>Bacteria</taxon>
        <taxon>Pseudomonadati</taxon>
        <taxon>Pseudomonadota</taxon>
        <taxon>Alphaproteobacteria</taxon>
        <taxon>Rhodobacterales</taxon>
        <taxon>Paracoccaceae</taxon>
        <taxon>Pararhodobacter</taxon>
    </lineage>
</organism>
<dbReference type="InterPro" id="IPR036388">
    <property type="entry name" value="WH-like_DNA-bd_sf"/>
</dbReference>
<dbReference type="Gene3D" id="1.10.10.10">
    <property type="entry name" value="Winged helix-like DNA-binding domain superfamily/Winged helix DNA-binding domain"/>
    <property type="match status" value="1"/>
</dbReference>
<evidence type="ECO:0000313" key="4">
    <source>
        <dbReference type="Proteomes" id="UP000244810"/>
    </source>
</evidence>
<name>A0A2T7UX08_9RHOB</name>
<dbReference type="PROSITE" id="PS50995">
    <property type="entry name" value="HTH_MARR_2"/>
    <property type="match status" value="1"/>
</dbReference>
<dbReference type="PROSITE" id="PS51118">
    <property type="entry name" value="HTH_HXLR"/>
    <property type="match status" value="1"/>
</dbReference>
<evidence type="ECO:0000259" key="2">
    <source>
        <dbReference type="PROSITE" id="PS51118"/>
    </source>
</evidence>
<feature type="domain" description="HTH hxlR-type" evidence="2">
    <location>
        <begin position="83"/>
        <end position="181"/>
    </location>
</feature>
<dbReference type="GO" id="GO:0003700">
    <property type="term" value="F:DNA-binding transcription factor activity"/>
    <property type="evidence" value="ECO:0007669"/>
    <property type="project" value="InterPro"/>
</dbReference>
<evidence type="ECO:0000259" key="1">
    <source>
        <dbReference type="PROSITE" id="PS50995"/>
    </source>
</evidence>
<keyword evidence="4" id="KW-1185">Reference proteome</keyword>
<dbReference type="AlphaFoldDB" id="A0A2T7UX08"/>
<sequence length="217" mass="24050">MTRASPAPATGSPLGQKSFRFQYNRIRYILSNLESREFHGKGGSGTGQMNDRGDETMAHADLPRLENRVTFLTHRINARLQQVSLPVISPHGMDLYSSRILFALDQNGPMKVGQLVELMALPQSTISHQLKRMEKSGLIRRTRSDQDNRSVEVSQTEAGIEVTRICTALSDAVTERLNAAFAPDEMQALIEGLNRVFEALGDLPSLEARCEELIAEG</sequence>
<dbReference type="CDD" id="cd00090">
    <property type="entry name" value="HTH_ARSR"/>
    <property type="match status" value="1"/>
</dbReference>
<feature type="domain" description="HTH marR-type" evidence="1">
    <location>
        <begin position="59"/>
        <end position="198"/>
    </location>
</feature>
<dbReference type="PANTHER" id="PTHR33164">
    <property type="entry name" value="TRANSCRIPTIONAL REGULATOR, MARR FAMILY"/>
    <property type="match status" value="1"/>
</dbReference>
<dbReference type="InterPro" id="IPR011991">
    <property type="entry name" value="ArsR-like_HTH"/>
</dbReference>
<evidence type="ECO:0000313" key="3">
    <source>
        <dbReference type="EMBL" id="PVE49101.1"/>
    </source>
</evidence>
<dbReference type="GO" id="GO:0006950">
    <property type="term" value="P:response to stress"/>
    <property type="evidence" value="ECO:0007669"/>
    <property type="project" value="TreeGrafter"/>
</dbReference>
<dbReference type="SMART" id="SM00347">
    <property type="entry name" value="HTH_MARR"/>
    <property type="match status" value="1"/>
</dbReference>